<proteinExistence type="predicted"/>
<dbReference type="CDD" id="cd00299">
    <property type="entry name" value="GST_C_family"/>
    <property type="match status" value="1"/>
</dbReference>
<dbReference type="EMBL" id="CP011509">
    <property type="protein sequence ID" value="AKJ01469.1"/>
    <property type="molecule type" value="Genomic_DNA"/>
</dbReference>
<dbReference type="KEGG" id="age:AA314_03095"/>
<dbReference type="PROSITE" id="PS51354">
    <property type="entry name" value="GLUTAREDOXIN_2"/>
    <property type="match status" value="1"/>
</dbReference>
<dbReference type="InterPro" id="IPR004045">
    <property type="entry name" value="Glutathione_S-Trfase_N"/>
</dbReference>
<evidence type="ECO:0000313" key="2">
    <source>
        <dbReference type="EMBL" id="AKJ01469.1"/>
    </source>
</evidence>
<dbReference type="SUPFAM" id="SSF47616">
    <property type="entry name" value="GST C-terminal domain-like"/>
    <property type="match status" value="1"/>
</dbReference>
<dbReference type="Pfam" id="PF13410">
    <property type="entry name" value="GST_C_2"/>
    <property type="match status" value="1"/>
</dbReference>
<dbReference type="PANTHER" id="PTHR43968">
    <property type="match status" value="1"/>
</dbReference>
<dbReference type="Proteomes" id="UP000035579">
    <property type="component" value="Chromosome"/>
</dbReference>
<evidence type="ECO:0000259" key="1">
    <source>
        <dbReference type="PROSITE" id="PS50404"/>
    </source>
</evidence>
<protein>
    <submittedName>
        <fullName evidence="2">Glutathione S-transferase</fullName>
    </submittedName>
</protein>
<dbReference type="Gene3D" id="3.40.30.10">
    <property type="entry name" value="Glutaredoxin"/>
    <property type="match status" value="1"/>
</dbReference>
<dbReference type="PANTHER" id="PTHR43968:SF6">
    <property type="entry name" value="GLUTATHIONE S-TRANSFERASE OMEGA"/>
    <property type="match status" value="1"/>
</dbReference>
<dbReference type="RefSeq" id="WP_053066410.1">
    <property type="nucleotide sequence ID" value="NZ_CP011509.1"/>
</dbReference>
<gene>
    <name evidence="2" type="ORF">AA314_03095</name>
</gene>
<dbReference type="GO" id="GO:0005737">
    <property type="term" value="C:cytoplasm"/>
    <property type="evidence" value="ECO:0007669"/>
    <property type="project" value="TreeGrafter"/>
</dbReference>
<dbReference type="Gene3D" id="1.20.1050.10">
    <property type="match status" value="1"/>
</dbReference>
<dbReference type="CDD" id="cd00570">
    <property type="entry name" value="GST_N_family"/>
    <property type="match status" value="1"/>
</dbReference>
<accession>A0AAC8Q5S3</accession>
<dbReference type="Pfam" id="PF13417">
    <property type="entry name" value="GST_N_3"/>
    <property type="match status" value="1"/>
</dbReference>
<name>A0AAC8Q5S3_9BACT</name>
<feature type="domain" description="GST N-terminal" evidence="1">
    <location>
        <begin position="32"/>
        <end position="112"/>
    </location>
</feature>
<dbReference type="AlphaFoldDB" id="A0AAC8Q5S3"/>
<dbReference type="SUPFAM" id="SSF52833">
    <property type="entry name" value="Thioredoxin-like"/>
    <property type="match status" value="1"/>
</dbReference>
<dbReference type="InterPro" id="IPR050983">
    <property type="entry name" value="GST_Omega/HSP26"/>
</dbReference>
<reference evidence="2 3" key="1">
    <citation type="submission" date="2015-05" db="EMBL/GenBank/DDBJ databases">
        <title>Genome assembly of Archangium gephyra DSM 2261.</title>
        <authorList>
            <person name="Sharma G."/>
            <person name="Subramanian S."/>
        </authorList>
    </citation>
    <scope>NUCLEOTIDE SEQUENCE [LARGE SCALE GENOMIC DNA]</scope>
    <source>
        <strain evidence="2 3">DSM 2261</strain>
    </source>
</reference>
<organism evidence="2 3">
    <name type="scientific">Archangium gephyra</name>
    <dbReference type="NCBI Taxonomy" id="48"/>
    <lineage>
        <taxon>Bacteria</taxon>
        <taxon>Pseudomonadati</taxon>
        <taxon>Myxococcota</taxon>
        <taxon>Myxococcia</taxon>
        <taxon>Myxococcales</taxon>
        <taxon>Cystobacterineae</taxon>
        <taxon>Archangiaceae</taxon>
        <taxon>Archangium</taxon>
    </lineage>
</organism>
<dbReference type="InterPro" id="IPR036282">
    <property type="entry name" value="Glutathione-S-Trfase_C_sf"/>
</dbReference>
<dbReference type="InterPro" id="IPR036249">
    <property type="entry name" value="Thioredoxin-like_sf"/>
</dbReference>
<dbReference type="PROSITE" id="PS50404">
    <property type="entry name" value="GST_NTER"/>
    <property type="match status" value="1"/>
</dbReference>
<evidence type="ECO:0000313" key="3">
    <source>
        <dbReference type="Proteomes" id="UP000035579"/>
    </source>
</evidence>
<sequence>MEAFSFEKGSVAQAPLYPEAREAACCPPMAQPELTLYQFPISHYCEKTRWNLDAKGIPYVIENLLPGPHRFVTKRLTKGRRGTVPVLVDGGTVVTDSTDIALHLERAHASAPALIPAGGPERERVLELETYFDEAAGKHVRRWVYATLFASGADIKPLMFGAFPLPLRLVGMALLPVIKTAIRRQYTLTPDKVEESRVKMLEGLDRLEREIQGDPSRYLVGESLSIADIAAASLFSPLVAAEGSPYAVRPGEVVPKPIAEMRASVLARPAGQWLLRRYREDRRRVARGFGASAAVANG</sequence>